<dbReference type="GO" id="GO:0016614">
    <property type="term" value="F:oxidoreductase activity, acting on CH-OH group of donors"/>
    <property type="evidence" value="ECO:0007669"/>
    <property type="project" value="InterPro"/>
</dbReference>
<feature type="coiled-coil region" evidence="3">
    <location>
        <begin position="596"/>
        <end position="658"/>
    </location>
</feature>
<evidence type="ECO:0000313" key="7">
    <source>
        <dbReference type="EMBL" id="KAK0475187.1"/>
    </source>
</evidence>
<dbReference type="InterPro" id="IPR012132">
    <property type="entry name" value="GMC_OxRdtase"/>
</dbReference>
<dbReference type="PANTHER" id="PTHR11552">
    <property type="entry name" value="GLUCOSE-METHANOL-CHOLINE GMC OXIDOREDUCTASE"/>
    <property type="match status" value="1"/>
</dbReference>
<dbReference type="EMBL" id="JAUEPR010000024">
    <property type="protein sequence ID" value="KAK0475187.1"/>
    <property type="molecule type" value="Genomic_DNA"/>
</dbReference>
<comment type="similarity">
    <text evidence="2">Belongs to the GMC oxidoreductase family.</text>
</comment>
<feature type="domain" description="Glucose-methanol-choline oxidoreductase N-terminal" evidence="5">
    <location>
        <begin position="188"/>
        <end position="241"/>
    </location>
</feature>
<feature type="region of interest" description="Disordered" evidence="4">
    <location>
        <begin position="548"/>
        <end position="587"/>
    </location>
</feature>
<sequence>MSPFTKSYPVVTPEAIRTRPGTDAGIYDYIVVGVGSAKDPSLKVLPFDRGDVRLDWASCVSLISTDFAAKNPPSRPKWNSLPSKHLGDGRTMRTLTGNCLGGGSAVNNLWINRSVDLYYDSAKTLVNACDAFGFPLINDVNTPGLPAVGLAKVNVAMNDDSHRLDPDTMRVDSVLYQVARDDSSDASRVYKAIARKEVILCAGAVNTPQILLSSGIDPKEELGQNFKKDIPGVGKNLQDHMAVPLMYSVPTSESFHILKANPLRALWELADFLRGPSCNCPCSPNPLSSMTSGTLFLETPYGIPDIEIMLIHNNATDTPVPIEAEILSFTIVLRPKSTGAVALSSRDPLEQPACDLNFLGDPADLVVMRKANKQTSTSNHALRKFLSLDNMNDTATSDDGPRTAWIAEENGQDYALRETYSPAELEIWAEYVKEFSSPLQRKNYKEWLRTMCDIIVEMGSKQRVDTRRHLGDAHWEDMVLLGIPRRYRHHEHLSYITNLNWDLQPVKVSAPCHSCRASKYPCHYTNKDAANECRECYLQGKTCTLGNDQGVNKKRPRADSVEDDDEPTDSKGKQKEPTRKKRKVESEEDNWDLKLIKRLELQLEEKERQIAGLSDERNRIKQCYDESTDLIAQLQQEASQQKLRVEELEDEVQRAHEIARKRWEHAPFVQRRA</sequence>
<dbReference type="Pfam" id="PF05199">
    <property type="entry name" value="GMC_oxred_C"/>
    <property type="match status" value="1"/>
</dbReference>
<dbReference type="GO" id="GO:0050660">
    <property type="term" value="F:flavin adenine dinucleotide binding"/>
    <property type="evidence" value="ECO:0007669"/>
    <property type="project" value="InterPro"/>
</dbReference>
<evidence type="ECO:0000256" key="2">
    <source>
        <dbReference type="ARBA" id="ARBA00010790"/>
    </source>
</evidence>
<dbReference type="Gene3D" id="3.50.50.60">
    <property type="entry name" value="FAD/NAD(P)-binding domain"/>
    <property type="match status" value="2"/>
</dbReference>
<dbReference type="SUPFAM" id="SSF51905">
    <property type="entry name" value="FAD/NAD(P)-binding domain"/>
    <property type="match status" value="1"/>
</dbReference>
<dbReference type="SUPFAM" id="SSF54373">
    <property type="entry name" value="FAD-linked reductases, C-terminal domain"/>
    <property type="match status" value="1"/>
</dbReference>
<protein>
    <recommendedName>
        <fullName evidence="9">Glucose-methanol-choline oxidoreductase N-terminal domain-containing protein</fullName>
    </recommendedName>
</protein>
<keyword evidence="8" id="KW-1185">Reference proteome</keyword>
<evidence type="ECO:0000256" key="1">
    <source>
        <dbReference type="ARBA" id="ARBA00001974"/>
    </source>
</evidence>
<keyword evidence="3" id="KW-0175">Coiled coil</keyword>
<feature type="compositionally biased region" description="Basic and acidic residues" evidence="4">
    <location>
        <begin position="568"/>
        <end position="577"/>
    </location>
</feature>
<dbReference type="Pfam" id="PF00732">
    <property type="entry name" value="GMC_oxred_N"/>
    <property type="match status" value="1"/>
</dbReference>
<comment type="caution">
    <text evidence="7">The sequence shown here is derived from an EMBL/GenBank/DDBJ whole genome shotgun (WGS) entry which is preliminary data.</text>
</comment>
<organism evidence="7 8">
    <name type="scientific">Armillaria novae-zelandiae</name>
    <dbReference type="NCBI Taxonomy" id="153914"/>
    <lineage>
        <taxon>Eukaryota</taxon>
        <taxon>Fungi</taxon>
        <taxon>Dikarya</taxon>
        <taxon>Basidiomycota</taxon>
        <taxon>Agaricomycotina</taxon>
        <taxon>Agaricomycetes</taxon>
        <taxon>Agaricomycetidae</taxon>
        <taxon>Agaricales</taxon>
        <taxon>Marasmiineae</taxon>
        <taxon>Physalacriaceae</taxon>
        <taxon>Armillaria</taxon>
    </lineage>
</organism>
<dbReference type="Proteomes" id="UP001175227">
    <property type="component" value="Unassembled WGS sequence"/>
</dbReference>
<evidence type="ECO:0000256" key="3">
    <source>
        <dbReference type="SAM" id="Coils"/>
    </source>
</evidence>
<dbReference type="PANTHER" id="PTHR11552:SF219">
    <property type="entry name" value="GLUCOSE-METHANOL-CHOLINE OXIDOREDUCTASE N-TERMINAL DOMAIN-CONTAINING PROTEIN"/>
    <property type="match status" value="1"/>
</dbReference>
<evidence type="ECO:0000256" key="4">
    <source>
        <dbReference type="SAM" id="MobiDB-lite"/>
    </source>
</evidence>
<feature type="domain" description="Glucose-methanol-choline oxidoreductase C-terminal" evidence="6">
    <location>
        <begin position="335"/>
        <end position="383"/>
    </location>
</feature>
<evidence type="ECO:0000259" key="6">
    <source>
        <dbReference type="Pfam" id="PF05199"/>
    </source>
</evidence>
<dbReference type="InterPro" id="IPR007867">
    <property type="entry name" value="GMC_OxRtase_C"/>
</dbReference>
<dbReference type="Gene3D" id="3.30.560.10">
    <property type="entry name" value="Glucose Oxidase, domain 3"/>
    <property type="match status" value="2"/>
</dbReference>
<comment type="cofactor">
    <cofactor evidence="1">
        <name>FAD</name>
        <dbReference type="ChEBI" id="CHEBI:57692"/>
    </cofactor>
</comment>
<proteinExistence type="inferred from homology"/>
<evidence type="ECO:0000259" key="5">
    <source>
        <dbReference type="Pfam" id="PF00732"/>
    </source>
</evidence>
<reference evidence="7" key="1">
    <citation type="submission" date="2023-06" db="EMBL/GenBank/DDBJ databases">
        <authorList>
            <consortium name="Lawrence Berkeley National Laboratory"/>
            <person name="Ahrendt S."/>
            <person name="Sahu N."/>
            <person name="Indic B."/>
            <person name="Wong-Bajracharya J."/>
            <person name="Merenyi Z."/>
            <person name="Ke H.-M."/>
            <person name="Monk M."/>
            <person name="Kocsube S."/>
            <person name="Drula E."/>
            <person name="Lipzen A."/>
            <person name="Balint B."/>
            <person name="Henrissat B."/>
            <person name="Andreopoulos B."/>
            <person name="Martin F.M."/>
            <person name="Harder C.B."/>
            <person name="Rigling D."/>
            <person name="Ford K.L."/>
            <person name="Foster G.D."/>
            <person name="Pangilinan J."/>
            <person name="Papanicolaou A."/>
            <person name="Barry K."/>
            <person name="LaButti K."/>
            <person name="Viragh M."/>
            <person name="Koriabine M."/>
            <person name="Yan M."/>
            <person name="Riley R."/>
            <person name="Champramary S."/>
            <person name="Plett K.L."/>
            <person name="Tsai I.J."/>
            <person name="Slot J."/>
            <person name="Sipos G."/>
            <person name="Plett J."/>
            <person name="Nagy L.G."/>
            <person name="Grigoriev I.V."/>
        </authorList>
    </citation>
    <scope>NUCLEOTIDE SEQUENCE</scope>
    <source>
        <strain evidence="7">ICMP 16352</strain>
    </source>
</reference>
<evidence type="ECO:0008006" key="9">
    <source>
        <dbReference type="Google" id="ProtNLM"/>
    </source>
</evidence>
<gene>
    <name evidence="7" type="ORF">IW261DRAFT_1422507</name>
</gene>
<accession>A0AA39P0A5</accession>
<dbReference type="InterPro" id="IPR036188">
    <property type="entry name" value="FAD/NAD-bd_sf"/>
</dbReference>
<name>A0AA39P0A5_9AGAR</name>
<dbReference type="CDD" id="cd22249">
    <property type="entry name" value="UDM1_RNF168_RNF169-like"/>
    <property type="match status" value="1"/>
</dbReference>
<dbReference type="InterPro" id="IPR000172">
    <property type="entry name" value="GMC_OxRdtase_N"/>
</dbReference>
<dbReference type="AlphaFoldDB" id="A0AA39P0A5"/>
<evidence type="ECO:0000313" key="8">
    <source>
        <dbReference type="Proteomes" id="UP001175227"/>
    </source>
</evidence>